<organism evidence="1 3">
    <name type="scientific">Citrobacter werkmanii</name>
    <dbReference type="NCBI Taxonomy" id="67827"/>
    <lineage>
        <taxon>Bacteria</taxon>
        <taxon>Pseudomonadati</taxon>
        <taxon>Pseudomonadota</taxon>
        <taxon>Gammaproteobacteria</taxon>
        <taxon>Enterobacterales</taxon>
        <taxon>Enterobacteriaceae</taxon>
        <taxon>Citrobacter</taxon>
        <taxon>Citrobacter freundii complex</taxon>
    </lineage>
</organism>
<accession>A0A9N8CQL1</accession>
<protein>
    <submittedName>
        <fullName evidence="1">Uncharacterized protein</fullName>
    </submittedName>
</protein>
<dbReference type="EMBL" id="CAIIUA010000001">
    <property type="protein sequence ID" value="CAC9204043.1"/>
    <property type="molecule type" value="Genomic_DNA"/>
</dbReference>
<dbReference type="Proteomes" id="UP000837205">
    <property type="component" value="Unassembled WGS sequence"/>
</dbReference>
<keyword evidence="4" id="KW-1185">Reference proteome</keyword>
<proteinExistence type="predicted"/>
<evidence type="ECO:0000313" key="1">
    <source>
        <dbReference type="EMBL" id="CAB5549568.1"/>
    </source>
</evidence>
<evidence type="ECO:0000313" key="4">
    <source>
        <dbReference type="Proteomes" id="UP000837205"/>
    </source>
</evidence>
<dbReference type="AlphaFoldDB" id="A0A9N8CQL1"/>
<comment type="caution">
    <text evidence="1">The sequence shown here is derived from an EMBL/GenBank/DDBJ whole genome shotgun (WGS) entry which is preliminary data.</text>
</comment>
<reference evidence="1" key="1">
    <citation type="submission" date="2020-05" db="EMBL/GenBank/DDBJ databases">
        <authorList>
            <person name="Delgado-Blas J."/>
        </authorList>
    </citation>
    <scope>NUCLEOTIDE SEQUENCE</scope>
    <source>
        <strain evidence="1">BB1459</strain>
        <strain evidence="2">BB1480</strain>
    </source>
</reference>
<dbReference type="Proteomes" id="UP000834503">
    <property type="component" value="Unassembled WGS sequence"/>
</dbReference>
<evidence type="ECO:0000313" key="3">
    <source>
        <dbReference type="Proteomes" id="UP000834503"/>
    </source>
</evidence>
<gene>
    <name evidence="1" type="ORF">GHA_02348</name>
    <name evidence="2" type="ORF">TML_02560</name>
</gene>
<name>A0A9N8CQL1_9ENTR</name>
<dbReference type="RefSeq" id="WP_239181635.1">
    <property type="nucleotide sequence ID" value="NZ_CAHPQT010000015.1"/>
</dbReference>
<sequence length="87" mass="9641">MVIIPFKPDGQTPFTFQSVVGGIKVFGTVPYNLYANRYYVKLTDGQGKVITYVPMVESPDNYDINLALPCAPGTLIYRVSSNQFEAT</sequence>
<dbReference type="EMBL" id="CAHPQX010000009">
    <property type="protein sequence ID" value="CAB5549568.1"/>
    <property type="molecule type" value="Genomic_DNA"/>
</dbReference>
<evidence type="ECO:0000313" key="2">
    <source>
        <dbReference type="EMBL" id="CAC9204043.1"/>
    </source>
</evidence>